<dbReference type="PROSITE" id="PS50113">
    <property type="entry name" value="PAC"/>
    <property type="match status" value="2"/>
</dbReference>
<name>A0ABV4KDY0_9FLAO</name>
<gene>
    <name evidence="11" type="ORF">QO192_05305</name>
</gene>
<dbReference type="PANTHER" id="PTHR43304:SF1">
    <property type="entry name" value="PAC DOMAIN-CONTAINING PROTEIN"/>
    <property type="match status" value="1"/>
</dbReference>
<dbReference type="InterPro" id="IPR004358">
    <property type="entry name" value="Sig_transdc_His_kin-like_C"/>
</dbReference>
<dbReference type="SMART" id="SM00091">
    <property type="entry name" value="PAS"/>
    <property type="match status" value="2"/>
</dbReference>
<evidence type="ECO:0000256" key="2">
    <source>
        <dbReference type="ARBA" id="ARBA00012438"/>
    </source>
</evidence>
<dbReference type="SMART" id="SM00387">
    <property type="entry name" value="HATPase_c"/>
    <property type="match status" value="1"/>
</dbReference>
<dbReference type="InterPro" id="IPR000014">
    <property type="entry name" value="PAS"/>
</dbReference>
<keyword evidence="12" id="KW-1185">Reference proteome</keyword>
<keyword evidence="6" id="KW-1133">Transmembrane helix</keyword>
<dbReference type="InterPro" id="IPR005467">
    <property type="entry name" value="His_kinase_dom"/>
</dbReference>
<keyword evidence="6" id="KW-0472">Membrane</keyword>
<evidence type="ECO:0000256" key="4">
    <source>
        <dbReference type="ARBA" id="ARBA00022679"/>
    </source>
</evidence>
<dbReference type="Pfam" id="PF08447">
    <property type="entry name" value="PAS_3"/>
    <property type="match status" value="2"/>
</dbReference>
<evidence type="ECO:0000259" key="8">
    <source>
        <dbReference type="PROSITE" id="PS50112"/>
    </source>
</evidence>
<evidence type="ECO:0000259" key="9">
    <source>
        <dbReference type="PROSITE" id="PS50113"/>
    </source>
</evidence>
<evidence type="ECO:0000259" key="10">
    <source>
        <dbReference type="PROSITE" id="PS50839"/>
    </source>
</evidence>
<dbReference type="PROSITE" id="PS50112">
    <property type="entry name" value="PAS"/>
    <property type="match status" value="2"/>
</dbReference>
<evidence type="ECO:0000256" key="1">
    <source>
        <dbReference type="ARBA" id="ARBA00000085"/>
    </source>
</evidence>
<organism evidence="11 12">
    <name type="scientific">Flavobacterium frigidarium</name>
    <dbReference type="NCBI Taxonomy" id="99286"/>
    <lineage>
        <taxon>Bacteria</taxon>
        <taxon>Pseudomonadati</taxon>
        <taxon>Bacteroidota</taxon>
        <taxon>Flavobacteriia</taxon>
        <taxon>Flavobacteriales</taxon>
        <taxon>Flavobacteriaceae</taxon>
        <taxon>Flavobacterium</taxon>
    </lineage>
</organism>
<dbReference type="InterPro" id="IPR052162">
    <property type="entry name" value="Sensor_kinase/Photoreceptor"/>
</dbReference>
<comment type="catalytic activity">
    <reaction evidence="1">
        <text>ATP + protein L-histidine = ADP + protein N-phospho-L-histidine.</text>
        <dbReference type="EC" id="2.7.13.3"/>
    </reaction>
</comment>
<dbReference type="PRINTS" id="PR00344">
    <property type="entry name" value="BCTRLSENSOR"/>
</dbReference>
<evidence type="ECO:0000313" key="12">
    <source>
        <dbReference type="Proteomes" id="UP001568894"/>
    </source>
</evidence>
<comment type="caution">
    <text evidence="11">The sequence shown here is derived from an EMBL/GenBank/DDBJ whole genome shotgun (WGS) entry which is preliminary data.</text>
</comment>
<keyword evidence="6" id="KW-0812">Transmembrane</keyword>
<dbReference type="SUPFAM" id="SSF55785">
    <property type="entry name" value="PYP-like sensor domain (PAS domain)"/>
    <property type="match status" value="3"/>
</dbReference>
<dbReference type="Gene3D" id="3.30.450.20">
    <property type="entry name" value="PAS domain"/>
    <property type="match status" value="3"/>
</dbReference>
<keyword evidence="5" id="KW-0418">Kinase</keyword>
<feature type="domain" description="Histidine kinase" evidence="7">
    <location>
        <begin position="737"/>
        <end position="947"/>
    </location>
</feature>
<keyword evidence="4" id="KW-0808">Transferase</keyword>
<dbReference type="SMART" id="SM01079">
    <property type="entry name" value="CHASE"/>
    <property type="match status" value="1"/>
</dbReference>
<feature type="domain" description="CHASE" evidence="10">
    <location>
        <begin position="111"/>
        <end position="201"/>
    </location>
</feature>
<protein>
    <recommendedName>
        <fullName evidence="2">histidine kinase</fullName>
        <ecNumber evidence="2">2.7.13.3</ecNumber>
    </recommendedName>
</protein>
<dbReference type="InterPro" id="IPR003594">
    <property type="entry name" value="HATPase_dom"/>
</dbReference>
<feature type="transmembrane region" description="Helical" evidence="6">
    <location>
        <begin position="257"/>
        <end position="282"/>
    </location>
</feature>
<feature type="transmembrane region" description="Helical" evidence="6">
    <location>
        <begin position="20"/>
        <end position="42"/>
    </location>
</feature>
<evidence type="ECO:0000259" key="7">
    <source>
        <dbReference type="PROSITE" id="PS50109"/>
    </source>
</evidence>
<dbReference type="PROSITE" id="PS50839">
    <property type="entry name" value="CHASE"/>
    <property type="match status" value="1"/>
</dbReference>
<dbReference type="InterPro" id="IPR035965">
    <property type="entry name" value="PAS-like_dom_sf"/>
</dbReference>
<feature type="domain" description="PAC" evidence="9">
    <location>
        <begin position="377"/>
        <end position="429"/>
    </location>
</feature>
<dbReference type="Pfam" id="PF03924">
    <property type="entry name" value="CHASE"/>
    <property type="match status" value="1"/>
</dbReference>
<accession>A0ABV4KDY0</accession>
<dbReference type="NCBIfam" id="TIGR00229">
    <property type="entry name" value="sensory_box"/>
    <property type="match status" value="2"/>
</dbReference>
<dbReference type="InterPro" id="IPR000700">
    <property type="entry name" value="PAS-assoc_C"/>
</dbReference>
<evidence type="ECO:0000256" key="6">
    <source>
        <dbReference type="SAM" id="Phobius"/>
    </source>
</evidence>
<dbReference type="EMBL" id="JASMRN010000003">
    <property type="protein sequence ID" value="MEZ7514699.1"/>
    <property type="molecule type" value="Genomic_DNA"/>
</dbReference>
<dbReference type="RefSeq" id="WP_371568723.1">
    <property type="nucleotide sequence ID" value="NZ_JASMRN010000003.1"/>
</dbReference>
<dbReference type="InterPro" id="IPR001610">
    <property type="entry name" value="PAC"/>
</dbReference>
<dbReference type="PROSITE" id="PS50109">
    <property type="entry name" value="HIS_KIN"/>
    <property type="match status" value="1"/>
</dbReference>
<proteinExistence type="predicted"/>
<feature type="domain" description="PAS" evidence="8">
    <location>
        <begin position="592"/>
        <end position="654"/>
    </location>
</feature>
<dbReference type="SUPFAM" id="SSF55874">
    <property type="entry name" value="ATPase domain of HSP90 chaperone/DNA topoisomerase II/histidine kinase"/>
    <property type="match status" value="1"/>
</dbReference>
<dbReference type="InterPro" id="IPR006189">
    <property type="entry name" value="CHASE_dom"/>
</dbReference>
<dbReference type="Proteomes" id="UP001568894">
    <property type="component" value="Unassembled WGS sequence"/>
</dbReference>
<keyword evidence="3" id="KW-0597">Phosphoprotein</keyword>
<dbReference type="Pfam" id="PF02518">
    <property type="entry name" value="HATPase_c"/>
    <property type="match status" value="1"/>
</dbReference>
<dbReference type="PANTHER" id="PTHR43304">
    <property type="entry name" value="PHYTOCHROME-LIKE PROTEIN CPH1"/>
    <property type="match status" value="1"/>
</dbReference>
<evidence type="ECO:0000256" key="3">
    <source>
        <dbReference type="ARBA" id="ARBA00022553"/>
    </source>
</evidence>
<sequence length="947" mass="108679">MKLKTNWPKFINWYIINPKFSGLIVFVFLGIIFSLLASKQYVSNIEFKRLEKINTLETIHQNIEQSLKNSYITALTLALTINDEGTPENFEGIGQKLLKSNSAISAVQLVPQGIIKYTYPLKGNEAAMNLNIFKANHTKIDALKFMKYDRIYFSGPLNLKQGRKAIIGRLPVYIKQKFWGFSAVIIKFDKFLDAASVNSINKNKYEFQLAKKNNTTGKTDFFLKQTTQLTNGNFVKKSIPDGNWDIYIIDKKANHLLISYITNTILGLLLALVFGVLTVLLLKKSTQLQVLVNKQALSLKDNEIKFKTIFDQASVGIANVELKSGKLIEVNNYFCKMLGYTEKEMKLKTFQSITHPDDLIEDVRNANNLNEGKIAEYSMEKRYFSKQGKIVWGNLSVTPLLNQNKKQISVIGIVENITIKKENEELIAKNENHFKSLFYDSPIPLREEDFSEVKKALIKLKLINRDPEEVKQFLHSNPTIANELHLLIKSINVNKACLELFKVENEEELGNVKNNLFNSKSFDDFVDQIVAICQEKTSLILDTVIQDSKNHNRNINLRWNVIRGYEKTLERVIVYNEDITERKGADKIIRDSQEKIQSLIDTVDGIVWECNPETFEFTFVSKKVEEILGYSAEEWLSSATFWSDHIYVEDKESIIDFCQFKTEQKEDHDFEYRMVAKDNKIVWLRDIVTVVCENNKIVNLRGIMIDITKTKEVEKHLKDSFDLVSEQNKRLLNFSYIVSHNLRSHTSNITSLTDLIQCSETAEEKDELIDLLKLVSNALNDTLYNLNEVVNIQTNLNLVVEKLKLKPYIDNTLTILRNEIRANKITVNSNITEKTEIHYNPAYLESILYNMISNAVRYCDKNRECEVDIIYSCEDGRSYLSISDNGIGIDLKRNGDKIFGMYKTFTDNVDSKGIGLFITKNQIEAMGGSVTIESTLGQGTTFKIQLT</sequence>
<reference evidence="11 12" key="1">
    <citation type="submission" date="2023-05" db="EMBL/GenBank/DDBJ databases">
        <title>Adaptations of aquatic viruses from atmosphere-close ecosystems of the Central Arctic Ocean.</title>
        <authorList>
            <person name="Rahlff J."/>
            <person name="Holmfeldt K."/>
        </authorList>
    </citation>
    <scope>NUCLEOTIDE SEQUENCE [LARGE SCALE GENOMIC DNA]</scope>
    <source>
        <strain evidence="11 12">Arc14</strain>
    </source>
</reference>
<dbReference type="InterPro" id="IPR013655">
    <property type="entry name" value="PAS_fold_3"/>
</dbReference>
<dbReference type="CDD" id="cd00130">
    <property type="entry name" value="PAS"/>
    <property type="match status" value="2"/>
</dbReference>
<dbReference type="InterPro" id="IPR036890">
    <property type="entry name" value="HATPase_C_sf"/>
</dbReference>
<dbReference type="SMART" id="SM00086">
    <property type="entry name" value="PAC"/>
    <property type="match status" value="3"/>
</dbReference>
<evidence type="ECO:0000313" key="11">
    <source>
        <dbReference type="EMBL" id="MEZ7514699.1"/>
    </source>
</evidence>
<evidence type="ECO:0000256" key="5">
    <source>
        <dbReference type="ARBA" id="ARBA00022777"/>
    </source>
</evidence>
<feature type="domain" description="PAC" evidence="9">
    <location>
        <begin position="668"/>
        <end position="719"/>
    </location>
</feature>
<feature type="domain" description="PAS" evidence="8">
    <location>
        <begin position="302"/>
        <end position="358"/>
    </location>
</feature>
<dbReference type="Gene3D" id="3.30.565.10">
    <property type="entry name" value="Histidine kinase-like ATPase, C-terminal domain"/>
    <property type="match status" value="1"/>
</dbReference>
<dbReference type="EC" id="2.7.13.3" evidence="2"/>